<feature type="domain" description="Amidohydrolase-related" evidence="2">
    <location>
        <begin position="12"/>
        <end position="318"/>
    </location>
</feature>
<keyword evidence="4" id="KW-1185">Reference proteome</keyword>
<evidence type="ECO:0000259" key="2">
    <source>
        <dbReference type="Pfam" id="PF04909"/>
    </source>
</evidence>
<reference evidence="3 4" key="1">
    <citation type="submission" date="2020-08" db="EMBL/GenBank/DDBJ databases">
        <title>Edaphobacter telluris sp. nov. and Acidobacterium dinghuensis sp. nov., two acidobacteria isolated from forest soil.</title>
        <authorList>
            <person name="Fu J."/>
            <person name="Qiu L."/>
        </authorList>
    </citation>
    <scope>NUCLEOTIDE SEQUENCE [LARGE SCALE GENOMIC DNA]</scope>
    <source>
        <strain evidence="3">4Y35</strain>
    </source>
</reference>
<dbReference type="Gene3D" id="3.20.20.140">
    <property type="entry name" value="Metal-dependent hydrolases"/>
    <property type="match status" value="1"/>
</dbReference>
<dbReference type="KEGG" id="adin:H7849_21705"/>
<dbReference type="SUPFAM" id="SSF51556">
    <property type="entry name" value="Metallo-dependent hydrolases"/>
    <property type="match status" value="1"/>
</dbReference>
<keyword evidence="3" id="KW-0378">Hydrolase</keyword>
<sequence length="331" mass="36212">MRSNSKGTPVTIDTHQHLLPDFFWEATENAHAPVGGLAPLRWSKEAAISFLDDAGIDIAVLSLSTPGVHTGDSAKARSLARQCNEFSGELTHARPDRFGGFACLPLPDVDASLEELSHALDGLGLDGIVLFTNSNGVYLGDPVLEPVFEELERRKAVVYVHPNPSPDPVAHSLGLPDNLIDFTTDTNRAVAQMHYTGRFARTPNVKYIFSHAGGSIPYLAARFDIIDKMGFIPSGDQRGTAADMFRRIYWDTALAASDPVLRMLRDVAGISQVLYGTDFPYLRRDLAVHSIQRILQSVELNDLEKTAILGGNALRLFPRLHSARRALVTTS</sequence>
<gene>
    <name evidence="3" type="ORF">H7849_21705</name>
</gene>
<dbReference type="InterPro" id="IPR032465">
    <property type="entry name" value="ACMSD"/>
</dbReference>
<dbReference type="Pfam" id="PF04909">
    <property type="entry name" value="Amidohydro_2"/>
    <property type="match status" value="1"/>
</dbReference>
<protein>
    <submittedName>
        <fullName evidence="3">Amidohydrolase</fullName>
    </submittedName>
</protein>
<dbReference type="GO" id="GO:0005737">
    <property type="term" value="C:cytoplasm"/>
    <property type="evidence" value="ECO:0007669"/>
    <property type="project" value="TreeGrafter"/>
</dbReference>
<dbReference type="PANTHER" id="PTHR21240">
    <property type="entry name" value="2-AMINO-3-CARBOXYLMUCONATE-6-SEMIALDEHYDE DECARBOXYLASE"/>
    <property type="match status" value="1"/>
</dbReference>
<dbReference type="EMBL" id="CP060394">
    <property type="protein sequence ID" value="QNI31648.1"/>
    <property type="molecule type" value="Genomic_DNA"/>
</dbReference>
<name>A0A7G8BGH8_9BACT</name>
<dbReference type="RefSeq" id="WP_186742472.1">
    <property type="nucleotide sequence ID" value="NZ_CP060394.1"/>
</dbReference>
<dbReference type="PANTHER" id="PTHR21240:SF28">
    <property type="entry name" value="ISO-OROTATE DECARBOXYLASE (EUROFUNG)"/>
    <property type="match status" value="1"/>
</dbReference>
<dbReference type="GO" id="GO:0019748">
    <property type="term" value="P:secondary metabolic process"/>
    <property type="evidence" value="ECO:0007669"/>
    <property type="project" value="TreeGrafter"/>
</dbReference>
<evidence type="ECO:0000256" key="1">
    <source>
        <dbReference type="ARBA" id="ARBA00023239"/>
    </source>
</evidence>
<evidence type="ECO:0000313" key="4">
    <source>
        <dbReference type="Proteomes" id="UP000515312"/>
    </source>
</evidence>
<dbReference type="InterPro" id="IPR006680">
    <property type="entry name" value="Amidohydro-rel"/>
</dbReference>
<keyword evidence="1" id="KW-0456">Lyase</keyword>
<dbReference type="GO" id="GO:0016787">
    <property type="term" value="F:hydrolase activity"/>
    <property type="evidence" value="ECO:0007669"/>
    <property type="project" value="UniProtKB-KW"/>
</dbReference>
<dbReference type="Proteomes" id="UP000515312">
    <property type="component" value="Chromosome"/>
</dbReference>
<dbReference type="InterPro" id="IPR032466">
    <property type="entry name" value="Metal_Hydrolase"/>
</dbReference>
<organism evidence="3 4">
    <name type="scientific">Alloacidobacterium dinghuense</name>
    <dbReference type="NCBI Taxonomy" id="2763107"/>
    <lineage>
        <taxon>Bacteria</taxon>
        <taxon>Pseudomonadati</taxon>
        <taxon>Acidobacteriota</taxon>
        <taxon>Terriglobia</taxon>
        <taxon>Terriglobales</taxon>
        <taxon>Acidobacteriaceae</taxon>
        <taxon>Alloacidobacterium</taxon>
    </lineage>
</organism>
<evidence type="ECO:0000313" key="3">
    <source>
        <dbReference type="EMBL" id="QNI31648.1"/>
    </source>
</evidence>
<proteinExistence type="predicted"/>
<dbReference type="GO" id="GO:0016831">
    <property type="term" value="F:carboxy-lyase activity"/>
    <property type="evidence" value="ECO:0007669"/>
    <property type="project" value="InterPro"/>
</dbReference>
<accession>A0A7G8BGH8</accession>
<dbReference type="AlphaFoldDB" id="A0A7G8BGH8"/>